<name>A0A7I8CYF9_9FIRM</name>
<dbReference type="UniPathway" id="UPA00136">
    <property type="reaction ID" value="UER00199"/>
</dbReference>
<dbReference type="InterPro" id="IPR011004">
    <property type="entry name" value="Trimer_LpxA-like_sf"/>
</dbReference>
<evidence type="ECO:0000256" key="8">
    <source>
        <dbReference type="ARBA" id="ARBA00023315"/>
    </source>
</evidence>
<evidence type="ECO:0000256" key="9">
    <source>
        <dbReference type="ARBA" id="ARBA00049486"/>
    </source>
</evidence>
<dbReference type="PANTHER" id="PTHR42811">
    <property type="entry name" value="SERINE ACETYLTRANSFERASE"/>
    <property type="match status" value="1"/>
</dbReference>
<proteinExistence type="inferred from homology"/>
<dbReference type="CDD" id="cd03354">
    <property type="entry name" value="LbH_SAT"/>
    <property type="match status" value="1"/>
</dbReference>
<dbReference type="InterPro" id="IPR001451">
    <property type="entry name" value="Hexapep"/>
</dbReference>
<dbReference type="EMBL" id="AP023321">
    <property type="protein sequence ID" value="BCI59511.1"/>
    <property type="molecule type" value="Genomic_DNA"/>
</dbReference>
<evidence type="ECO:0000256" key="3">
    <source>
        <dbReference type="ARBA" id="ARBA00013266"/>
    </source>
</evidence>
<keyword evidence="8 10" id="KW-0012">Acyltransferase</keyword>
<evidence type="ECO:0000256" key="1">
    <source>
        <dbReference type="ARBA" id="ARBA00004876"/>
    </source>
</evidence>
<reference evidence="12" key="1">
    <citation type="submission" date="2020-07" db="EMBL/GenBank/DDBJ databases">
        <title>Complete genome sequencing of Clostridia bacterium strain 12CBH8.</title>
        <authorList>
            <person name="Sakamoto M."/>
            <person name="Murakami T."/>
            <person name="Mori H."/>
        </authorList>
    </citation>
    <scope>NUCLEOTIDE SEQUENCE [LARGE SCALE GENOMIC DNA]</scope>
    <source>
        <strain evidence="12">12CBH8</strain>
    </source>
</reference>
<comment type="catalytic activity">
    <reaction evidence="9 10">
        <text>L-serine + acetyl-CoA = O-acetyl-L-serine + CoA</text>
        <dbReference type="Rhea" id="RHEA:24560"/>
        <dbReference type="ChEBI" id="CHEBI:33384"/>
        <dbReference type="ChEBI" id="CHEBI:57287"/>
        <dbReference type="ChEBI" id="CHEBI:57288"/>
        <dbReference type="ChEBI" id="CHEBI:58340"/>
        <dbReference type="EC" id="2.3.1.30"/>
    </reaction>
</comment>
<sequence length="213" mass="23527">MFNRLREDIAAIKERDPAARSGFEVWFLYQGLKAVRSHRRAHWFYKRNMLFLARWISQRNRKKTGIEIHPGAKIGRGVLIDHGMGVVIGETAEVGDNCTIYQGVTLGGTGKDTGKRHPTIGKNCMIGAGAKILGPIKVGDNCKVAANAVVLSDLPPDSTAVGVPARVVRRGGKKVVDQLDQVHIPDPVAQQMCRLETEIGRLRRKIDKLHHIS</sequence>
<evidence type="ECO:0000256" key="7">
    <source>
        <dbReference type="ARBA" id="ARBA00023192"/>
    </source>
</evidence>
<evidence type="ECO:0000256" key="10">
    <source>
        <dbReference type="PIRNR" id="PIRNR000441"/>
    </source>
</evidence>
<dbReference type="SUPFAM" id="SSF51161">
    <property type="entry name" value="Trimeric LpxA-like enzymes"/>
    <property type="match status" value="1"/>
</dbReference>
<dbReference type="InterPro" id="IPR053376">
    <property type="entry name" value="Serine_acetyltransferase"/>
</dbReference>
<organism evidence="11 12">
    <name type="scientific">Solibaculum mannosilyticum</name>
    <dbReference type="NCBI Taxonomy" id="2780922"/>
    <lineage>
        <taxon>Bacteria</taxon>
        <taxon>Bacillati</taxon>
        <taxon>Bacillota</taxon>
        <taxon>Clostridia</taxon>
        <taxon>Eubacteriales</taxon>
        <taxon>Oscillospiraceae</taxon>
        <taxon>Solibaculum</taxon>
    </lineage>
</organism>
<dbReference type="GO" id="GO:0006535">
    <property type="term" value="P:cysteine biosynthetic process from serine"/>
    <property type="evidence" value="ECO:0007669"/>
    <property type="project" value="InterPro"/>
</dbReference>
<dbReference type="InterPro" id="IPR042122">
    <property type="entry name" value="Ser_AcTrfase_N_sf"/>
</dbReference>
<dbReference type="EC" id="2.3.1.30" evidence="3 10"/>
<dbReference type="KEGG" id="sman:C12CBH8_01500"/>
<dbReference type="PIRSF" id="PIRSF000441">
    <property type="entry name" value="CysE"/>
    <property type="match status" value="1"/>
</dbReference>
<evidence type="ECO:0000256" key="6">
    <source>
        <dbReference type="ARBA" id="ARBA00022679"/>
    </source>
</evidence>
<evidence type="ECO:0000313" key="11">
    <source>
        <dbReference type="EMBL" id="BCI59511.1"/>
    </source>
</evidence>
<dbReference type="Pfam" id="PF00132">
    <property type="entry name" value="Hexapep"/>
    <property type="match status" value="1"/>
</dbReference>
<comment type="similarity">
    <text evidence="2 10">Belongs to the transferase hexapeptide repeat family.</text>
</comment>
<keyword evidence="12" id="KW-1185">Reference proteome</keyword>
<dbReference type="GO" id="GO:0009001">
    <property type="term" value="F:serine O-acetyltransferase activity"/>
    <property type="evidence" value="ECO:0007669"/>
    <property type="project" value="UniProtKB-EC"/>
</dbReference>
<keyword evidence="7" id="KW-0198">Cysteine biosynthesis</keyword>
<gene>
    <name evidence="11" type="primary">cysE</name>
    <name evidence="11" type="ORF">C12CBH8_01500</name>
</gene>
<keyword evidence="5" id="KW-0028">Amino-acid biosynthesis</keyword>
<protein>
    <recommendedName>
        <fullName evidence="4 10">Serine acetyltransferase</fullName>
        <ecNumber evidence="3 10">2.3.1.30</ecNumber>
    </recommendedName>
</protein>
<dbReference type="NCBIfam" id="TIGR01172">
    <property type="entry name" value="cysE"/>
    <property type="match status" value="1"/>
</dbReference>
<dbReference type="Gene3D" id="2.160.10.10">
    <property type="entry name" value="Hexapeptide repeat proteins"/>
    <property type="match status" value="1"/>
</dbReference>
<dbReference type="InterPro" id="IPR005881">
    <property type="entry name" value="Ser_O-AcTrfase"/>
</dbReference>
<dbReference type="InterPro" id="IPR045304">
    <property type="entry name" value="LbH_SAT"/>
</dbReference>
<evidence type="ECO:0000256" key="2">
    <source>
        <dbReference type="ARBA" id="ARBA00007274"/>
    </source>
</evidence>
<dbReference type="NCBIfam" id="NF041874">
    <property type="entry name" value="EPS_EpsC"/>
    <property type="match status" value="1"/>
</dbReference>
<dbReference type="Proteomes" id="UP000593890">
    <property type="component" value="Chromosome"/>
</dbReference>
<comment type="pathway">
    <text evidence="1">Amino-acid biosynthesis; L-cysteine biosynthesis; L-cysteine from L-serine: step 1/2.</text>
</comment>
<dbReference type="FunFam" id="2.160.10.10:FF:000007">
    <property type="entry name" value="Serine acetyltransferase"/>
    <property type="match status" value="1"/>
</dbReference>
<evidence type="ECO:0000313" key="12">
    <source>
        <dbReference type="Proteomes" id="UP000593890"/>
    </source>
</evidence>
<keyword evidence="6 10" id="KW-0808">Transferase</keyword>
<dbReference type="GO" id="GO:0005737">
    <property type="term" value="C:cytoplasm"/>
    <property type="evidence" value="ECO:0007669"/>
    <property type="project" value="InterPro"/>
</dbReference>
<accession>A0A7I8CYF9</accession>
<dbReference type="Gene3D" id="1.10.3130.10">
    <property type="entry name" value="serine acetyltransferase, domain 1"/>
    <property type="match status" value="1"/>
</dbReference>
<dbReference type="RefSeq" id="WP_090264006.1">
    <property type="nucleotide sequence ID" value="NZ_AP023321.1"/>
</dbReference>
<dbReference type="AlphaFoldDB" id="A0A7I8CYF9"/>
<evidence type="ECO:0000256" key="4">
    <source>
        <dbReference type="ARBA" id="ARBA00018522"/>
    </source>
</evidence>
<evidence type="ECO:0000256" key="5">
    <source>
        <dbReference type="ARBA" id="ARBA00022605"/>
    </source>
</evidence>